<evidence type="ECO:0000313" key="2">
    <source>
        <dbReference type="Proteomes" id="UP001519460"/>
    </source>
</evidence>
<organism evidence="1 2">
    <name type="scientific">Batillaria attramentaria</name>
    <dbReference type="NCBI Taxonomy" id="370345"/>
    <lineage>
        <taxon>Eukaryota</taxon>
        <taxon>Metazoa</taxon>
        <taxon>Spiralia</taxon>
        <taxon>Lophotrochozoa</taxon>
        <taxon>Mollusca</taxon>
        <taxon>Gastropoda</taxon>
        <taxon>Caenogastropoda</taxon>
        <taxon>Sorbeoconcha</taxon>
        <taxon>Cerithioidea</taxon>
        <taxon>Batillariidae</taxon>
        <taxon>Batillaria</taxon>
    </lineage>
</organism>
<accession>A0ABD0L2A5</accession>
<dbReference type="PANTHER" id="PTHR11362:SF147">
    <property type="entry name" value="PHOSPHATIDYLETHANOLAMINE BINDING PROTEIN"/>
    <property type="match status" value="1"/>
</dbReference>
<dbReference type="InterPro" id="IPR035810">
    <property type="entry name" value="PEBP_euk"/>
</dbReference>
<comment type="caution">
    <text evidence="1">The sequence shown here is derived from an EMBL/GenBank/DDBJ whole genome shotgun (WGS) entry which is preliminary data.</text>
</comment>
<proteinExistence type="predicted"/>
<reference evidence="1 2" key="1">
    <citation type="journal article" date="2023" name="Sci. Data">
        <title>Genome assembly of the Korean intertidal mud-creeper Batillaria attramentaria.</title>
        <authorList>
            <person name="Patra A.K."/>
            <person name="Ho P.T."/>
            <person name="Jun S."/>
            <person name="Lee S.J."/>
            <person name="Kim Y."/>
            <person name="Won Y.J."/>
        </authorList>
    </citation>
    <scope>NUCLEOTIDE SEQUENCE [LARGE SCALE GENOMIC DNA]</scope>
    <source>
        <strain evidence="1">Wonlab-2016</strain>
    </source>
</reference>
<dbReference type="Pfam" id="PF01161">
    <property type="entry name" value="PBP"/>
    <property type="match status" value="1"/>
</dbReference>
<keyword evidence="2" id="KW-1185">Reference proteome</keyword>
<dbReference type="Gene3D" id="3.90.280.10">
    <property type="entry name" value="PEBP-like"/>
    <property type="match status" value="1"/>
</dbReference>
<dbReference type="PANTHER" id="PTHR11362">
    <property type="entry name" value="PHOSPHATIDYLETHANOLAMINE-BINDING PROTEIN"/>
    <property type="match status" value="1"/>
</dbReference>
<dbReference type="InterPro" id="IPR008914">
    <property type="entry name" value="PEBP"/>
</dbReference>
<gene>
    <name evidence="1" type="ORF">BaRGS_00015534</name>
</gene>
<dbReference type="SUPFAM" id="SSF49777">
    <property type="entry name" value="PEBP-like"/>
    <property type="match status" value="1"/>
</dbReference>
<dbReference type="CDD" id="cd00866">
    <property type="entry name" value="PEBP_euk"/>
    <property type="match status" value="1"/>
</dbReference>
<sequence length="181" mass="20170">MDKFTSDGVCKDVIDSPPPKPLSVKYAGGIDLTPGMVVTPTQVKDKPEVSFEADPNAYYTLLMHDPDAPSRADPKFGEFQHWVVVNIPGSDVSKGEEVTAYIGSGAPKDTGLHRYVFLVYRQSGKKDFGLPRIPANHKQGRRQQKVREWVSRLGLQELVAGTFFLAEYDDYVPTLHKSFID</sequence>
<dbReference type="InterPro" id="IPR036610">
    <property type="entry name" value="PEBP-like_sf"/>
</dbReference>
<dbReference type="AlphaFoldDB" id="A0ABD0L2A5"/>
<dbReference type="Proteomes" id="UP001519460">
    <property type="component" value="Unassembled WGS sequence"/>
</dbReference>
<protein>
    <submittedName>
        <fullName evidence="1">Uncharacterized protein</fullName>
    </submittedName>
</protein>
<name>A0ABD0L2A5_9CAEN</name>
<dbReference type="EMBL" id="JACVVK020000095">
    <property type="protein sequence ID" value="KAK7493197.1"/>
    <property type="molecule type" value="Genomic_DNA"/>
</dbReference>
<evidence type="ECO:0000313" key="1">
    <source>
        <dbReference type="EMBL" id="KAK7493197.1"/>
    </source>
</evidence>